<dbReference type="FunFam" id="2.60.40.1360:FF:000001">
    <property type="entry name" value="Alpha-mannosidase"/>
    <property type="match status" value="1"/>
</dbReference>
<dbReference type="FunFam" id="1.20.1270.50:FF:000002">
    <property type="entry name" value="Alpha-mannosidase"/>
    <property type="match status" value="1"/>
</dbReference>
<evidence type="ECO:0000256" key="10">
    <source>
        <dbReference type="ARBA" id="ARBA00023295"/>
    </source>
</evidence>
<dbReference type="FunFam" id="2.70.98.30:FF:000004">
    <property type="entry name" value="Alpha-mannosidase"/>
    <property type="match status" value="1"/>
</dbReference>
<gene>
    <name evidence="13" type="ORF">HS088_TW04G00618</name>
</gene>
<dbReference type="GO" id="GO:0006013">
    <property type="term" value="P:mannose metabolic process"/>
    <property type="evidence" value="ECO:0007669"/>
    <property type="project" value="InterPro"/>
</dbReference>
<dbReference type="InterPro" id="IPR015341">
    <property type="entry name" value="Glyco_hydro_38_cen"/>
</dbReference>
<dbReference type="SUPFAM" id="SSF74650">
    <property type="entry name" value="Galactose mutarotase-like"/>
    <property type="match status" value="1"/>
</dbReference>
<dbReference type="Gene3D" id="2.70.98.30">
    <property type="entry name" value="Golgi alpha-mannosidase II, domain 4"/>
    <property type="match status" value="1"/>
</dbReference>
<dbReference type="SUPFAM" id="SSF88688">
    <property type="entry name" value="Families 57/38 glycoside transferase middle domain"/>
    <property type="match status" value="1"/>
</dbReference>
<dbReference type="Gene3D" id="1.20.1270.50">
    <property type="entry name" value="Glycoside hydrolase family 38, central domain"/>
    <property type="match status" value="2"/>
</dbReference>
<comment type="cofactor">
    <cofactor evidence="11">
        <name>Zn(2+)</name>
        <dbReference type="ChEBI" id="CHEBI:29105"/>
    </cofactor>
    <text evidence="11">Binds 1 zinc ion per subunit.</text>
</comment>
<keyword evidence="4 11" id="KW-0479">Metal-binding</keyword>
<evidence type="ECO:0000256" key="4">
    <source>
        <dbReference type="ARBA" id="ARBA00022723"/>
    </source>
</evidence>
<dbReference type="EC" id="3.2.1.-" evidence="11"/>
<dbReference type="GO" id="GO:0030246">
    <property type="term" value="F:carbohydrate binding"/>
    <property type="evidence" value="ECO:0007669"/>
    <property type="project" value="InterPro"/>
</dbReference>
<dbReference type="FunFam" id="1.20.1270.50:FF:000003">
    <property type="entry name" value="Alpha-mannosidase"/>
    <property type="match status" value="1"/>
</dbReference>
<dbReference type="Gene3D" id="3.20.110.10">
    <property type="entry name" value="Glycoside hydrolase 38, N terminal domain"/>
    <property type="match status" value="1"/>
</dbReference>
<dbReference type="SUPFAM" id="SSF88713">
    <property type="entry name" value="Glycoside hydrolase/deacetylase"/>
    <property type="match status" value="1"/>
</dbReference>
<feature type="domain" description="Glycoside hydrolase family 38 central" evidence="12">
    <location>
        <begin position="431"/>
        <end position="505"/>
    </location>
</feature>
<dbReference type="Pfam" id="PF01074">
    <property type="entry name" value="Glyco_hydro_38N"/>
    <property type="match status" value="1"/>
</dbReference>
<dbReference type="InterPro" id="IPR028995">
    <property type="entry name" value="Glyco_hydro_57/38_cen_sf"/>
</dbReference>
<evidence type="ECO:0000256" key="5">
    <source>
        <dbReference type="ARBA" id="ARBA00022729"/>
    </source>
</evidence>
<evidence type="ECO:0000256" key="7">
    <source>
        <dbReference type="ARBA" id="ARBA00022833"/>
    </source>
</evidence>
<dbReference type="Gene3D" id="2.60.40.1360">
    <property type="match status" value="1"/>
</dbReference>
<dbReference type="FunFam" id="2.60.40.1180:FF:000015">
    <property type="entry name" value="Alpha-mannosidase"/>
    <property type="match status" value="1"/>
</dbReference>
<evidence type="ECO:0000256" key="9">
    <source>
        <dbReference type="ARBA" id="ARBA00023180"/>
    </source>
</evidence>
<evidence type="ECO:0000313" key="14">
    <source>
        <dbReference type="Proteomes" id="UP000593562"/>
    </source>
</evidence>
<comment type="catalytic activity">
    <reaction evidence="1">
        <text>Hydrolysis of terminal, non-reducing alpha-D-mannose residues in alpha-D-mannosides.</text>
        <dbReference type="EC" id="3.2.1.24"/>
    </reaction>
</comment>
<dbReference type="FunFam" id="3.20.110.10:FF:000001">
    <property type="entry name" value="Alpha-mannosidase"/>
    <property type="match status" value="1"/>
</dbReference>
<sequence length="1096" mass="123397">MNKGKEVGQSESSFNLRGLDVSGRGVPLSSLGKIQSSLCLLLNLHFSTPLKSRTTEITLREVVGWVEEPSLIGFPLMEVKVCFFLAILLWLVSYGESKYMVYNTSHSIVPGKLNVHLVAHTHDDVGWLKTVDQYYVGSNNSIQGACVQNVLDSVIPALLADQNRKFIYVEQAFFQRWWRDQSEAMQNKVKQLVTSGQLELINGGMCMHDEAVTHYIDMIDQTTLGHRFIKEEFGVTPRIGWQIDPFGHSAVQAYLLGAEVGFDSLFFGRIDYQDRTKRKNEKSLEVVWRGSKSLGSSSQIFAGAFPENYEPPTGDFYFEVSDPSPVIQDDIDLFDYNVAERVNDFVAAALAQANITRTNHVMWTMGTDFKYQYANSWFRQMDKFIHYVNMDGRVNALYSTPSIYTDAKYATSESWPVKTEDFFPYADRVNAYWTGYFTSRSALKRYVRMMSGYYLAARQLEFFGGRSRKGISTDSLADALAIAQHHDAVTGTEKQHVANDYAKRLSIGYSVAEQLVAYSLACLAESTPYIGCQKPSVKFQQCPLLNISYCPPSEINLSPQKNLIIVVYNALGWKREDVVQIPVINEDFTVRDSEGREIESQVIPLTNVHASLRNYHVQAYLGRIPDETPKYWLAFPVSVPPLGFSTYTISSAKGAGVLSTKSSVHNFHRGEKSNIEIGQGKLKLNFSVDQGRMIYNNSKILVDESVEQSFSFYCGYNGTLDEKSPQSAGAYIFRPNGTFSIKPEGEVPLTVMRGTVVDEVHQQVNRWIYQITRLYKGKEHVEVEFIVGPIPLDDGIGKEVATQITTNMESNKTFYTDSNGRDFIRRIRDFRTDWELEVNQPVAGNYYPINLGIYIQDSKKEFSVLVDRALGGSSIVDGQIELMLHRRLVLDDSRGVDEALNETVCVRDECTGLTVQGKYYYRIDPLGKGAKWRRSFGQEIYSPLLLAFAEEDGDNWTSSHVSMFSGIDSSYSLPENVAIITLQVLNEDGSFLLRLAHLYEIGEDSDLSGMANVELKKLFPGKKISKATEMSLSANQERLDMEKKRLVWKVEGSPGEEAKAIRGGPVDPTKLVVELAPMEIRTFVIGIDHTSIHHNG</sequence>
<evidence type="ECO:0000256" key="1">
    <source>
        <dbReference type="ARBA" id="ARBA00000365"/>
    </source>
</evidence>
<dbReference type="FunCoup" id="A0A7J7DQL5">
    <property type="interactions" value="1002"/>
</dbReference>
<reference evidence="13 14" key="1">
    <citation type="journal article" date="2020" name="Nat. Commun.">
        <title>Genome of Tripterygium wilfordii and identification of cytochrome P450 involved in triptolide biosynthesis.</title>
        <authorList>
            <person name="Tu L."/>
            <person name="Su P."/>
            <person name="Zhang Z."/>
            <person name="Gao L."/>
            <person name="Wang J."/>
            <person name="Hu T."/>
            <person name="Zhou J."/>
            <person name="Zhang Y."/>
            <person name="Zhao Y."/>
            <person name="Liu Y."/>
            <person name="Song Y."/>
            <person name="Tong Y."/>
            <person name="Lu Y."/>
            <person name="Yang J."/>
            <person name="Xu C."/>
            <person name="Jia M."/>
            <person name="Peters R.J."/>
            <person name="Huang L."/>
            <person name="Gao W."/>
        </authorList>
    </citation>
    <scope>NUCLEOTIDE SEQUENCE [LARGE SCALE GENOMIC DNA]</scope>
    <source>
        <strain evidence="14">cv. XIE 37</strain>
        <tissue evidence="13">Leaf</tissue>
    </source>
</reference>
<dbReference type="GO" id="GO:0046872">
    <property type="term" value="F:metal ion binding"/>
    <property type="evidence" value="ECO:0007669"/>
    <property type="project" value="UniProtKB-KW"/>
</dbReference>
<dbReference type="InParanoid" id="A0A7J7DQL5"/>
<dbReference type="InterPro" id="IPR037094">
    <property type="entry name" value="Glyco_hydro_38_cen_sf"/>
</dbReference>
<dbReference type="PANTHER" id="PTHR11607:SF67">
    <property type="entry name" value="ALPHA-MANNOSIDASE"/>
    <property type="match status" value="1"/>
</dbReference>
<dbReference type="Proteomes" id="UP000593562">
    <property type="component" value="Unassembled WGS sequence"/>
</dbReference>
<dbReference type="AlphaFoldDB" id="A0A7J7DQL5"/>
<comment type="similarity">
    <text evidence="2 11">Belongs to the glycosyl hydrolase 38 family.</text>
</comment>
<dbReference type="SMART" id="SM00872">
    <property type="entry name" value="Alpha-mann_mid"/>
    <property type="match status" value="1"/>
</dbReference>
<evidence type="ECO:0000313" key="13">
    <source>
        <dbReference type="EMBL" id="KAF5748660.1"/>
    </source>
</evidence>
<comment type="caution">
    <text evidence="13">The sequence shown here is derived from an EMBL/GenBank/DDBJ whole genome shotgun (WGS) entry which is preliminary data.</text>
</comment>
<dbReference type="InterPro" id="IPR000602">
    <property type="entry name" value="Glyco_hydro_38_N"/>
</dbReference>
<protein>
    <recommendedName>
        <fullName evidence="3 11">Alpha-mannosidase</fullName>
        <ecNumber evidence="11">3.2.1.-</ecNumber>
    </recommendedName>
</protein>
<proteinExistence type="inferred from homology"/>
<name>A0A7J7DQL5_TRIWF</name>
<organism evidence="13 14">
    <name type="scientific">Tripterygium wilfordii</name>
    <name type="common">Thunder God vine</name>
    <dbReference type="NCBI Taxonomy" id="458696"/>
    <lineage>
        <taxon>Eukaryota</taxon>
        <taxon>Viridiplantae</taxon>
        <taxon>Streptophyta</taxon>
        <taxon>Embryophyta</taxon>
        <taxon>Tracheophyta</taxon>
        <taxon>Spermatophyta</taxon>
        <taxon>Magnoliopsida</taxon>
        <taxon>eudicotyledons</taxon>
        <taxon>Gunneridae</taxon>
        <taxon>Pentapetalae</taxon>
        <taxon>rosids</taxon>
        <taxon>fabids</taxon>
        <taxon>Celastrales</taxon>
        <taxon>Celastraceae</taxon>
        <taxon>Tripterygium</taxon>
    </lineage>
</organism>
<keyword evidence="10 11" id="KW-0326">Glycosidase</keyword>
<dbReference type="InterPro" id="IPR050843">
    <property type="entry name" value="Glycosyl_Hydrlase_38"/>
</dbReference>
<dbReference type="EMBL" id="JAAARO010000004">
    <property type="protein sequence ID" value="KAF5748660.1"/>
    <property type="molecule type" value="Genomic_DNA"/>
</dbReference>
<evidence type="ECO:0000259" key="12">
    <source>
        <dbReference type="SMART" id="SM00872"/>
    </source>
</evidence>
<dbReference type="CDD" id="cd10810">
    <property type="entry name" value="GH38N_AMII_LAM_like"/>
    <property type="match status" value="1"/>
</dbReference>
<dbReference type="GO" id="GO:0004559">
    <property type="term" value="F:alpha-mannosidase activity"/>
    <property type="evidence" value="ECO:0007669"/>
    <property type="project" value="UniProtKB-EC"/>
</dbReference>
<dbReference type="Pfam" id="PF17677">
    <property type="entry name" value="Glyco_hydro38C2"/>
    <property type="match status" value="1"/>
</dbReference>
<dbReference type="InterPro" id="IPR011682">
    <property type="entry name" value="Glyco_hydro_38_C"/>
</dbReference>
<keyword evidence="14" id="KW-1185">Reference proteome</keyword>
<keyword evidence="6 11" id="KW-0378">Hydrolase</keyword>
<dbReference type="InterPro" id="IPR013780">
    <property type="entry name" value="Glyco_hydro_b"/>
</dbReference>
<dbReference type="InterPro" id="IPR011330">
    <property type="entry name" value="Glyco_hydro/deAcase_b/a-brl"/>
</dbReference>
<keyword evidence="9" id="KW-0325">Glycoprotein</keyword>
<dbReference type="Pfam" id="PF07748">
    <property type="entry name" value="Glyco_hydro_38C"/>
    <property type="match status" value="1"/>
</dbReference>
<keyword evidence="8" id="KW-1015">Disulfide bond</keyword>
<keyword evidence="5" id="KW-0732">Signal</keyword>
<keyword evidence="7 11" id="KW-0862">Zinc</keyword>
<dbReference type="InterPro" id="IPR027291">
    <property type="entry name" value="Glyco_hydro_38_N_sf"/>
</dbReference>
<dbReference type="Pfam" id="PF09261">
    <property type="entry name" value="Alpha-mann_mid"/>
    <property type="match status" value="1"/>
</dbReference>
<evidence type="ECO:0000256" key="11">
    <source>
        <dbReference type="RuleBase" id="RU361199"/>
    </source>
</evidence>
<dbReference type="InterPro" id="IPR011013">
    <property type="entry name" value="Gal_mutarotase_sf_dom"/>
</dbReference>
<accession>A0A7J7DQL5</accession>
<evidence type="ECO:0000256" key="3">
    <source>
        <dbReference type="ARBA" id="ARBA00012752"/>
    </source>
</evidence>
<dbReference type="Gene3D" id="2.60.40.1180">
    <property type="entry name" value="Golgi alpha-mannosidase II"/>
    <property type="match status" value="1"/>
</dbReference>
<dbReference type="InterPro" id="IPR048534">
    <property type="entry name" value="Man2a1-like_dom"/>
</dbReference>
<dbReference type="PANTHER" id="PTHR11607">
    <property type="entry name" value="ALPHA-MANNOSIDASE"/>
    <property type="match status" value="1"/>
</dbReference>
<dbReference type="OrthoDB" id="2016903at2759"/>
<evidence type="ECO:0000256" key="8">
    <source>
        <dbReference type="ARBA" id="ARBA00023157"/>
    </source>
</evidence>
<evidence type="ECO:0000256" key="2">
    <source>
        <dbReference type="ARBA" id="ARBA00009792"/>
    </source>
</evidence>
<dbReference type="InterPro" id="IPR041147">
    <property type="entry name" value="GH38_C"/>
</dbReference>
<evidence type="ECO:0000256" key="6">
    <source>
        <dbReference type="ARBA" id="ARBA00022801"/>
    </source>
</evidence>
<dbReference type="Pfam" id="PF21260">
    <property type="entry name" value="Laman-like_dom"/>
    <property type="match status" value="1"/>
</dbReference>